<dbReference type="EMBL" id="GBXM01106309">
    <property type="protein sequence ID" value="JAH02268.1"/>
    <property type="molecule type" value="Transcribed_RNA"/>
</dbReference>
<name>A0A0E9PEL3_ANGAN</name>
<accession>A0A0E9PEL3</accession>
<feature type="region of interest" description="Disordered" evidence="1">
    <location>
        <begin position="1"/>
        <end position="22"/>
    </location>
</feature>
<evidence type="ECO:0000313" key="2">
    <source>
        <dbReference type="EMBL" id="JAH02268.1"/>
    </source>
</evidence>
<organism evidence="2">
    <name type="scientific">Anguilla anguilla</name>
    <name type="common">European freshwater eel</name>
    <name type="synonym">Muraena anguilla</name>
    <dbReference type="NCBI Taxonomy" id="7936"/>
    <lineage>
        <taxon>Eukaryota</taxon>
        <taxon>Metazoa</taxon>
        <taxon>Chordata</taxon>
        <taxon>Craniata</taxon>
        <taxon>Vertebrata</taxon>
        <taxon>Euteleostomi</taxon>
        <taxon>Actinopterygii</taxon>
        <taxon>Neopterygii</taxon>
        <taxon>Teleostei</taxon>
        <taxon>Anguilliformes</taxon>
        <taxon>Anguillidae</taxon>
        <taxon>Anguilla</taxon>
    </lineage>
</organism>
<dbReference type="AlphaFoldDB" id="A0A0E9PEL3"/>
<evidence type="ECO:0000256" key="1">
    <source>
        <dbReference type="SAM" id="MobiDB-lite"/>
    </source>
</evidence>
<reference evidence="2" key="1">
    <citation type="submission" date="2014-11" db="EMBL/GenBank/DDBJ databases">
        <authorList>
            <person name="Amaro Gonzalez C."/>
        </authorList>
    </citation>
    <scope>NUCLEOTIDE SEQUENCE</scope>
</reference>
<reference evidence="2" key="2">
    <citation type="journal article" date="2015" name="Fish Shellfish Immunol.">
        <title>Early steps in the European eel (Anguilla anguilla)-Vibrio vulnificus interaction in the gills: Role of the RtxA13 toxin.</title>
        <authorList>
            <person name="Callol A."/>
            <person name="Pajuelo D."/>
            <person name="Ebbesson L."/>
            <person name="Teles M."/>
            <person name="MacKenzie S."/>
            <person name="Amaro C."/>
        </authorList>
    </citation>
    <scope>NUCLEOTIDE SEQUENCE</scope>
</reference>
<sequence length="22" mass="2458">MRLKGKVCTTDNVPDELLSQLP</sequence>
<protein>
    <submittedName>
        <fullName evidence="2">Uncharacterized protein</fullName>
    </submittedName>
</protein>
<proteinExistence type="predicted"/>